<dbReference type="PROSITE" id="PS00086">
    <property type="entry name" value="CYTOCHROME_P450"/>
    <property type="match status" value="1"/>
</dbReference>
<dbReference type="GO" id="GO:0005506">
    <property type="term" value="F:iron ion binding"/>
    <property type="evidence" value="ECO:0007669"/>
    <property type="project" value="InterPro"/>
</dbReference>
<dbReference type="EMBL" id="BHYL01000287">
    <property type="protein sequence ID" value="GCD21458.1"/>
    <property type="molecule type" value="Genomic_DNA"/>
</dbReference>
<dbReference type="Pfam" id="PF00067">
    <property type="entry name" value="p450"/>
    <property type="match status" value="1"/>
</dbReference>
<dbReference type="GO" id="GO:0016705">
    <property type="term" value="F:oxidoreductase activity, acting on paired donors, with incorporation or reduction of molecular oxygen"/>
    <property type="evidence" value="ECO:0007669"/>
    <property type="project" value="InterPro"/>
</dbReference>
<keyword evidence="5" id="KW-1185">Reference proteome</keyword>
<protein>
    <recommendedName>
        <fullName evidence="6">Cytochrome P450</fullName>
    </recommendedName>
</protein>
<reference evidence="4 5" key="1">
    <citation type="submission" date="2018-11" db="EMBL/GenBank/DDBJ databases">
        <title>Draft genome sequence of Cellulomonas takizawaensis strain TKZ-21.</title>
        <authorList>
            <person name="Yamamura H."/>
            <person name="Hayashi T."/>
            <person name="Hamada M."/>
            <person name="Serisawa Y."/>
            <person name="Matsuyama K."/>
            <person name="Nakagawa Y."/>
            <person name="Otoguro M."/>
            <person name="Yanagida F."/>
            <person name="Hayakawa M."/>
        </authorList>
    </citation>
    <scope>NUCLEOTIDE SEQUENCE [LARGE SCALE GENOMIC DNA]</scope>
    <source>
        <strain evidence="4 5">TKZ-21</strain>
    </source>
</reference>
<keyword evidence="2" id="KW-0349">Heme</keyword>
<dbReference type="SUPFAM" id="SSF48264">
    <property type="entry name" value="Cytochrome P450"/>
    <property type="match status" value="1"/>
</dbReference>
<evidence type="ECO:0000256" key="1">
    <source>
        <dbReference type="ARBA" id="ARBA00010617"/>
    </source>
</evidence>
<dbReference type="PRINTS" id="PR00385">
    <property type="entry name" value="P450"/>
</dbReference>
<dbReference type="GO" id="GO:0004497">
    <property type="term" value="F:monooxygenase activity"/>
    <property type="evidence" value="ECO:0007669"/>
    <property type="project" value="UniProtKB-KW"/>
</dbReference>
<evidence type="ECO:0000256" key="3">
    <source>
        <dbReference type="SAM" id="MobiDB-lite"/>
    </source>
</evidence>
<keyword evidence="2" id="KW-0560">Oxidoreductase</keyword>
<evidence type="ECO:0000313" key="5">
    <source>
        <dbReference type="Proteomes" id="UP000288246"/>
    </source>
</evidence>
<comment type="similarity">
    <text evidence="1 2">Belongs to the cytochrome P450 family.</text>
</comment>
<proteinExistence type="inferred from homology"/>
<dbReference type="PANTHER" id="PTHR46696:SF1">
    <property type="entry name" value="CYTOCHROME P450 YJIB-RELATED"/>
    <property type="match status" value="1"/>
</dbReference>
<evidence type="ECO:0000256" key="2">
    <source>
        <dbReference type="RuleBase" id="RU000461"/>
    </source>
</evidence>
<keyword evidence="2" id="KW-0503">Monooxygenase</keyword>
<feature type="region of interest" description="Disordered" evidence="3">
    <location>
        <begin position="49"/>
        <end position="72"/>
    </location>
</feature>
<dbReference type="Gene3D" id="1.10.630.10">
    <property type="entry name" value="Cytochrome P450"/>
    <property type="match status" value="1"/>
</dbReference>
<dbReference type="InterPro" id="IPR036396">
    <property type="entry name" value="Cyt_P450_sf"/>
</dbReference>
<feature type="region of interest" description="Disordered" evidence="3">
    <location>
        <begin position="1"/>
        <end position="25"/>
    </location>
</feature>
<keyword evidence="2" id="KW-0479">Metal-binding</keyword>
<keyword evidence="2" id="KW-0408">Iron</keyword>
<dbReference type="PANTHER" id="PTHR46696">
    <property type="entry name" value="P450, PUTATIVE (EUROFUNG)-RELATED"/>
    <property type="match status" value="1"/>
</dbReference>
<name>A0A401V3H0_9CELL</name>
<sequence length="412" mass="45199">MDAGGCPARKLTQPGDGTAPDLEQVGEGRWRIRSFELARTVLRHPEHTRQGGFNAENFHRTGGAGGTTGPRIRPPILYLEGEQHHAQRRAAARFFAPRTVESYRPWLEGTARRLVATVRTDRWSDVARLAMGMAVQVAATVIGIDRAASAGLHRRLDVFFAPDPPGAGPWLRRWLAARRSTAMLRFYAFDVRPAIRARRRRRRDDLISQLLDDGFSDLDVLTECVTYAAAGMATTRELITAAVWHLLDDDVLRARYRAAPREERLAILDEVLRLEPVVAHVLRETTAPLTLDGPDGPVHVPAGSVLDVDVRAANADARVAGPDGDRLCPGRDVPRAVPPTLLSFGDGHHKCPGAPLAMAETEAFVTTLLAVDLEVAGPPVVRWNEVAQGYDLVDLRVRRTARQGAPRTSARA</sequence>
<comment type="caution">
    <text evidence="4">The sequence shown here is derived from an EMBL/GenBank/DDBJ whole genome shotgun (WGS) entry which is preliminary data.</text>
</comment>
<gene>
    <name evidence="4" type="ORF">CTKZ_30200</name>
</gene>
<evidence type="ECO:0000313" key="4">
    <source>
        <dbReference type="EMBL" id="GCD21458.1"/>
    </source>
</evidence>
<evidence type="ECO:0008006" key="6">
    <source>
        <dbReference type="Google" id="ProtNLM"/>
    </source>
</evidence>
<accession>A0A401V3H0</accession>
<dbReference type="Proteomes" id="UP000288246">
    <property type="component" value="Unassembled WGS sequence"/>
</dbReference>
<dbReference type="GO" id="GO:0020037">
    <property type="term" value="F:heme binding"/>
    <property type="evidence" value="ECO:0007669"/>
    <property type="project" value="InterPro"/>
</dbReference>
<dbReference type="CDD" id="cd00302">
    <property type="entry name" value="cytochrome_P450"/>
    <property type="match status" value="1"/>
</dbReference>
<dbReference type="InterPro" id="IPR001128">
    <property type="entry name" value="Cyt_P450"/>
</dbReference>
<dbReference type="AlphaFoldDB" id="A0A401V3H0"/>
<organism evidence="4 5">
    <name type="scientific">Cellulomonas algicola</name>
    <dbReference type="NCBI Taxonomy" id="2071633"/>
    <lineage>
        <taxon>Bacteria</taxon>
        <taxon>Bacillati</taxon>
        <taxon>Actinomycetota</taxon>
        <taxon>Actinomycetes</taxon>
        <taxon>Micrococcales</taxon>
        <taxon>Cellulomonadaceae</taxon>
        <taxon>Cellulomonas</taxon>
    </lineage>
</organism>
<dbReference type="InterPro" id="IPR017972">
    <property type="entry name" value="Cyt_P450_CS"/>
</dbReference>